<dbReference type="Pfam" id="PF04011">
    <property type="entry name" value="LemA"/>
    <property type="match status" value="1"/>
</dbReference>
<comment type="similarity">
    <text evidence="4">Belongs to the LemA family.</text>
</comment>
<proteinExistence type="inferred from homology"/>
<dbReference type="Pfam" id="PF12483">
    <property type="entry name" value="GIDE"/>
    <property type="match status" value="1"/>
</dbReference>
<keyword evidence="12 14" id="KW-1133">Transmembrane helix</keyword>
<dbReference type="RefSeq" id="WP_014730945.1">
    <property type="nucleotide sequence ID" value="NC_017934.1"/>
</dbReference>
<dbReference type="HOGENOM" id="CLU_631244_0_0_0"/>
<dbReference type="PANTHER" id="PTHR34478:SF1">
    <property type="entry name" value="PROTEIN LEMA"/>
    <property type="match status" value="1"/>
</dbReference>
<evidence type="ECO:0000313" key="17">
    <source>
        <dbReference type="Proteomes" id="UP000002881"/>
    </source>
</evidence>
<feature type="domain" description="E3 Ubiquitin ligase MUL1-like" evidence="15">
    <location>
        <begin position="86"/>
        <end position="240"/>
    </location>
</feature>
<dbReference type="eggNOG" id="COG1704">
    <property type="taxonomic scope" value="Bacteria"/>
</dbReference>
<evidence type="ECO:0000256" key="11">
    <source>
        <dbReference type="ARBA" id="ARBA00022833"/>
    </source>
</evidence>
<name>I2F4W6_9BACT</name>
<reference evidence="16 17" key="1">
    <citation type="journal article" date="2012" name="Genome Biol. Evol.">
        <title>Genome Sequence of the Mesophilic Thermotogales Bacterium Mesotoga prima MesG1.Ag.4.2 Reveals the Largest Thermotogales Genome To Date.</title>
        <authorList>
            <person name="Zhaxybayeva O."/>
            <person name="Swithers K.S."/>
            <person name="Foght J."/>
            <person name="Green A.G."/>
            <person name="Bruce D."/>
            <person name="Detter C."/>
            <person name="Han S."/>
            <person name="Teshima H."/>
            <person name="Han J."/>
            <person name="Woyke T."/>
            <person name="Pitluck S."/>
            <person name="Nolan M."/>
            <person name="Ivanova N."/>
            <person name="Pati A."/>
            <person name="Land M.L."/>
            <person name="Dlutek M."/>
            <person name="Doolittle W.F."/>
            <person name="Noll K.M."/>
            <person name="Nesbo C.L."/>
        </authorList>
    </citation>
    <scope>NUCLEOTIDE SEQUENCE [LARGE SCALE GENOMIC DNA]</scope>
    <source>
        <strain evidence="17">mesG1.Ag.4.2</strain>
    </source>
</reference>
<dbReference type="EC" id="2.3.2.27" evidence="5"/>
<dbReference type="InterPro" id="IPR022170">
    <property type="entry name" value="MUL1-like"/>
</dbReference>
<keyword evidence="8" id="KW-0479">Metal-binding</keyword>
<keyword evidence="9" id="KW-0863">Zinc-finger</keyword>
<dbReference type="InterPro" id="IPR007156">
    <property type="entry name" value="MamQ_LemA"/>
</dbReference>
<feature type="transmembrane region" description="Helical" evidence="14">
    <location>
        <begin position="6"/>
        <end position="23"/>
    </location>
</feature>
<gene>
    <name evidence="16" type="ORF">Theba_1281</name>
</gene>
<organism evidence="16 17">
    <name type="scientific">Mesotoga prima MesG1.Ag.4.2</name>
    <dbReference type="NCBI Taxonomy" id="660470"/>
    <lineage>
        <taxon>Bacteria</taxon>
        <taxon>Thermotogati</taxon>
        <taxon>Thermotogota</taxon>
        <taxon>Thermotogae</taxon>
        <taxon>Kosmotogales</taxon>
        <taxon>Kosmotogaceae</taxon>
        <taxon>Mesotoga</taxon>
    </lineage>
</organism>
<feature type="transmembrane region" description="Helical" evidence="14">
    <location>
        <begin position="259"/>
        <end position="279"/>
    </location>
</feature>
<feature type="transmembrane region" description="Helical" evidence="14">
    <location>
        <begin position="225"/>
        <end position="247"/>
    </location>
</feature>
<evidence type="ECO:0000256" key="13">
    <source>
        <dbReference type="ARBA" id="ARBA00023136"/>
    </source>
</evidence>
<evidence type="ECO:0000259" key="15">
    <source>
        <dbReference type="Pfam" id="PF12483"/>
    </source>
</evidence>
<dbReference type="Proteomes" id="UP000002881">
    <property type="component" value="Chromosome"/>
</dbReference>
<comment type="subcellular location">
    <subcellularLocation>
        <location evidence="2">Membrane</location>
        <topology evidence="2">Multi-pass membrane protein</topology>
    </subcellularLocation>
    <subcellularLocation>
        <location evidence="3">Membrane</location>
        <topology evidence="3">Single-pass membrane protein</topology>
    </subcellularLocation>
</comment>
<comment type="catalytic activity">
    <reaction evidence="1">
        <text>S-ubiquitinyl-[E2 ubiquitin-conjugating enzyme]-L-cysteine + [acceptor protein]-L-lysine = [E2 ubiquitin-conjugating enzyme]-L-cysteine + N(6)-ubiquitinyl-[acceptor protein]-L-lysine.</text>
        <dbReference type="EC" id="2.3.2.27"/>
    </reaction>
</comment>
<evidence type="ECO:0000256" key="12">
    <source>
        <dbReference type="ARBA" id="ARBA00022989"/>
    </source>
</evidence>
<dbReference type="InterPro" id="IPR023353">
    <property type="entry name" value="LemA-like_dom_sf"/>
</dbReference>
<dbReference type="KEGG" id="mpg:Theba_1281"/>
<evidence type="ECO:0000256" key="1">
    <source>
        <dbReference type="ARBA" id="ARBA00000900"/>
    </source>
</evidence>
<evidence type="ECO:0000256" key="7">
    <source>
        <dbReference type="ARBA" id="ARBA00022692"/>
    </source>
</evidence>
<sequence length="423" mass="48218" precursor="true">MDYSSIVRLIGVGLSLLMLLFSFRSYRRKRLIDDMPTSKAHGVFIGLVEVSGKVECQNPITSYLTESTCVQYSWEISEHWSKTTTETYTDSKGKTRTRTKRESGWKTVASGESMCPFDLRDETGTIQIRPEKAKIEGVRAMDLRCRSSDPLYYGKGPAESIIHSDHLRMFTESIIPLDARVYVIGQSREREDIVAPEIAHDESSPLFLISTREEERISKSYSLNYWLLSLGGLGVSLISFFIASRIGFYRWIPSGVSDYFMPTGIYLGLWLIGWFWTTFNSLKSLRERVRQGFSQLEVQLKRRHDLIPRLSSAVSSLMKHEQSIQTKIAALRSEAAVNAKAAKRLLVLVEDYPELKSSEAVSRLQRELSDTENRLELARAYYNNIATFYNTRLERIPDNVVATLARLKNCELLLQSEGDGDSK</sequence>
<keyword evidence="7 14" id="KW-0812">Transmembrane</keyword>
<dbReference type="Gene3D" id="1.20.1440.20">
    <property type="entry name" value="LemA-like domain"/>
    <property type="match status" value="1"/>
</dbReference>
<keyword evidence="6" id="KW-0808">Transferase</keyword>
<keyword evidence="11" id="KW-0862">Zinc</keyword>
<evidence type="ECO:0000313" key="16">
    <source>
        <dbReference type="EMBL" id="AFK06969.1"/>
    </source>
</evidence>
<evidence type="ECO:0000256" key="3">
    <source>
        <dbReference type="ARBA" id="ARBA00004167"/>
    </source>
</evidence>
<dbReference type="AlphaFoldDB" id="I2F4W6"/>
<evidence type="ECO:0000256" key="5">
    <source>
        <dbReference type="ARBA" id="ARBA00012483"/>
    </source>
</evidence>
<dbReference type="PANTHER" id="PTHR34478">
    <property type="entry name" value="PROTEIN LEMA"/>
    <property type="match status" value="1"/>
</dbReference>
<evidence type="ECO:0000256" key="8">
    <source>
        <dbReference type="ARBA" id="ARBA00022723"/>
    </source>
</evidence>
<keyword evidence="10" id="KW-0833">Ubl conjugation pathway</keyword>
<dbReference type="STRING" id="660470.Theba_1281"/>
<dbReference type="GO" id="GO:0061630">
    <property type="term" value="F:ubiquitin protein ligase activity"/>
    <property type="evidence" value="ECO:0007669"/>
    <property type="project" value="UniProtKB-EC"/>
</dbReference>
<evidence type="ECO:0000256" key="4">
    <source>
        <dbReference type="ARBA" id="ARBA00008854"/>
    </source>
</evidence>
<evidence type="ECO:0000256" key="9">
    <source>
        <dbReference type="ARBA" id="ARBA00022771"/>
    </source>
</evidence>
<dbReference type="GO" id="GO:0016020">
    <property type="term" value="C:membrane"/>
    <property type="evidence" value="ECO:0007669"/>
    <property type="project" value="UniProtKB-SubCell"/>
</dbReference>
<dbReference type="GO" id="GO:0008270">
    <property type="term" value="F:zinc ion binding"/>
    <property type="evidence" value="ECO:0007669"/>
    <property type="project" value="UniProtKB-KW"/>
</dbReference>
<evidence type="ECO:0000256" key="2">
    <source>
        <dbReference type="ARBA" id="ARBA00004141"/>
    </source>
</evidence>
<evidence type="ECO:0000256" key="10">
    <source>
        <dbReference type="ARBA" id="ARBA00022786"/>
    </source>
</evidence>
<dbReference type="EMBL" id="CP003532">
    <property type="protein sequence ID" value="AFK06969.1"/>
    <property type="molecule type" value="Genomic_DNA"/>
</dbReference>
<accession>I2F4W6</accession>
<dbReference type="SUPFAM" id="SSF140478">
    <property type="entry name" value="LemA-like"/>
    <property type="match status" value="1"/>
</dbReference>
<protein>
    <recommendedName>
        <fullName evidence="5">RING-type E3 ubiquitin transferase</fullName>
        <ecNumber evidence="5">2.3.2.27</ecNumber>
    </recommendedName>
</protein>
<evidence type="ECO:0000256" key="14">
    <source>
        <dbReference type="SAM" id="Phobius"/>
    </source>
</evidence>
<dbReference type="GO" id="GO:0016567">
    <property type="term" value="P:protein ubiquitination"/>
    <property type="evidence" value="ECO:0007669"/>
    <property type="project" value="InterPro"/>
</dbReference>
<keyword evidence="13 14" id="KW-0472">Membrane</keyword>
<keyword evidence="17" id="KW-1185">Reference proteome</keyword>
<dbReference type="GeneID" id="87107086"/>
<evidence type="ECO:0000256" key="6">
    <source>
        <dbReference type="ARBA" id="ARBA00022679"/>
    </source>
</evidence>